<name>A0A369KYT5_9BACT</name>
<reference evidence="6" key="1">
    <citation type="submission" date="2018-04" db="EMBL/GenBank/DDBJ databases">
        <title>Draft genome sequence of the Candidatus Spirobacillus cienkowskii, a pathogen of freshwater Daphnia species, reconstructed from hemolymph metagenomic reads.</title>
        <authorList>
            <person name="Bresciani L."/>
            <person name="Lemos L.N."/>
            <person name="Wale N."/>
            <person name="Lin J.Y."/>
            <person name="Fernandes G.R."/>
            <person name="Duffy M.A."/>
            <person name="Rodrigues J.M."/>
        </authorList>
    </citation>
    <scope>NUCLEOTIDE SEQUENCE [LARGE SCALE GENOMIC DNA]</scope>
    <source>
        <strain evidence="6">Binning01</strain>
    </source>
</reference>
<organism evidence="6 7">
    <name type="scientific">Spirobacillus cienkowskii</name>
    <dbReference type="NCBI Taxonomy" id="495820"/>
    <lineage>
        <taxon>Bacteria</taxon>
        <taxon>Pseudomonadati</taxon>
        <taxon>Bdellovibrionota</taxon>
        <taxon>Oligoflexia</taxon>
        <taxon>Silvanigrellales</taxon>
        <taxon>Spirobacillus</taxon>
    </lineage>
</organism>
<evidence type="ECO:0000259" key="5">
    <source>
        <dbReference type="Pfam" id="PF00496"/>
    </source>
</evidence>
<dbReference type="Pfam" id="PF00496">
    <property type="entry name" value="SBP_bac_5"/>
    <property type="match status" value="1"/>
</dbReference>
<dbReference type="PANTHER" id="PTHR30290:SF9">
    <property type="entry name" value="OLIGOPEPTIDE-BINDING PROTEIN APPA"/>
    <property type="match status" value="1"/>
</dbReference>
<dbReference type="Gene3D" id="3.40.190.10">
    <property type="entry name" value="Periplasmic binding protein-like II"/>
    <property type="match status" value="1"/>
</dbReference>
<evidence type="ECO:0000256" key="1">
    <source>
        <dbReference type="ARBA" id="ARBA00005695"/>
    </source>
</evidence>
<dbReference type="Gene3D" id="3.10.105.10">
    <property type="entry name" value="Dipeptide-binding Protein, Domain 3"/>
    <property type="match status" value="1"/>
</dbReference>
<dbReference type="Proteomes" id="UP000253934">
    <property type="component" value="Unassembled WGS sequence"/>
</dbReference>
<dbReference type="PANTHER" id="PTHR30290">
    <property type="entry name" value="PERIPLASMIC BINDING COMPONENT OF ABC TRANSPORTER"/>
    <property type="match status" value="1"/>
</dbReference>
<gene>
    <name evidence="6" type="ORF">DCC88_02775</name>
</gene>
<evidence type="ECO:0000256" key="2">
    <source>
        <dbReference type="ARBA" id="ARBA00022448"/>
    </source>
</evidence>
<comment type="caution">
    <text evidence="6">The sequence shown here is derived from an EMBL/GenBank/DDBJ whole genome shotgun (WGS) entry which is preliminary data.</text>
</comment>
<dbReference type="GO" id="GO:0015833">
    <property type="term" value="P:peptide transport"/>
    <property type="evidence" value="ECO:0007669"/>
    <property type="project" value="TreeGrafter"/>
</dbReference>
<evidence type="ECO:0000256" key="3">
    <source>
        <dbReference type="ARBA" id="ARBA00022729"/>
    </source>
</evidence>
<accession>A0A369KYT5</accession>
<feature type="transmembrane region" description="Helical" evidence="4">
    <location>
        <begin position="7"/>
        <end position="26"/>
    </location>
</feature>
<evidence type="ECO:0000313" key="6">
    <source>
        <dbReference type="EMBL" id="RDB36884.1"/>
    </source>
</evidence>
<proteinExistence type="inferred from homology"/>
<dbReference type="SUPFAM" id="SSF53850">
    <property type="entry name" value="Periplasmic binding protein-like II"/>
    <property type="match status" value="1"/>
</dbReference>
<dbReference type="EMBL" id="QOVW01000019">
    <property type="protein sequence ID" value="RDB36884.1"/>
    <property type="molecule type" value="Genomic_DNA"/>
</dbReference>
<dbReference type="AlphaFoldDB" id="A0A369KYT5"/>
<keyword evidence="3" id="KW-0732">Signal</keyword>
<keyword evidence="4" id="KW-0812">Transmembrane</keyword>
<comment type="similarity">
    <text evidence="1">Belongs to the bacterial solute-binding protein 5 family.</text>
</comment>
<keyword evidence="2" id="KW-0813">Transport</keyword>
<evidence type="ECO:0000313" key="7">
    <source>
        <dbReference type="Proteomes" id="UP000253934"/>
    </source>
</evidence>
<feature type="domain" description="Solute-binding protein family 5" evidence="5">
    <location>
        <begin position="109"/>
        <end position="457"/>
    </location>
</feature>
<evidence type="ECO:0000256" key="4">
    <source>
        <dbReference type="SAM" id="Phobius"/>
    </source>
</evidence>
<protein>
    <recommendedName>
        <fullName evidence="5">Solute-binding protein family 5 domain-containing protein</fullName>
    </recommendedName>
</protein>
<dbReference type="InterPro" id="IPR039424">
    <property type="entry name" value="SBP_5"/>
</dbReference>
<keyword evidence="4" id="KW-1133">Transmembrane helix</keyword>
<dbReference type="InterPro" id="IPR000914">
    <property type="entry name" value="SBP_5_dom"/>
</dbReference>
<keyword evidence="4" id="KW-0472">Membrane</keyword>
<sequence length="539" mass="63511">MMIFKKVYIIMAMLLITIILLIVVVYHKVVYLTTYNELFPTDETITINLSEIPQIPWDTSRALAHVIETFTASVNGSLISIEENFNENEIPQNTLLDKYTCDYNYCFATLKKNIFFHNNREVTAYDVEFSLIRQLILKNKNKFIASILDDIVGIDDLKSKKIKLKKINSIYYPTGLVKGIEVVDKYNINFKLKRTNNLFFNRISIGRLPIVPIEEFDPFYNNWLKHPIGFGKYKIESYDLNSYEFVLKKFNEQENIPRYIKFIFSNKNEGDIKILLGNLTRGNSKTDRRIVFPSIYTNGGFFFNHKTLLGANAKFREAISLALDRELIASKAHFKEIVPENQMIPIFSSIRKFRANIPIEKRNIKRAKLLLNEVPHYLWKNRVFHVHTYWANIENINSLPYIQEIISQLRDVGIYTVFYDTDINYNKFKYNDTNVLLWSGFSFPSIDPNKNFAYFRKNSFLSNESPPDNIYEKLYKEAVENSTVNSEYTKRLSEYFVDKKYFVVVLNQRMSFAYNSERIASLGEQHNGYMFYVWKLKLK</sequence>
<dbReference type="GO" id="GO:1904680">
    <property type="term" value="F:peptide transmembrane transporter activity"/>
    <property type="evidence" value="ECO:0007669"/>
    <property type="project" value="TreeGrafter"/>
</dbReference>
<keyword evidence="7" id="KW-1185">Reference proteome</keyword>